<dbReference type="EMBL" id="JANPWB010000010">
    <property type="protein sequence ID" value="KAJ1137305.1"/>
    <property type="molecule type" value="Genomic_DNA"/>
</dbReference>
<name>A0AAV7QDY3_PLEWA</name>
<sequence length="171" mass="19008">MPRGAFMSQDAIVVTRNPGMFDAHTAGAMMTAEAQAGPAAFIRPARPGSGTGVERERGFYRSVVLFYYRDAARAIRFRGQFALSGGRGVTLEENMAYYAEEDEYVQDLPEIAEEQHMEERLVEALDYHVQDSVNQALIKALKPFTKSLTRFGQRELQGRSLPDTGSQPGQN</sequence>
<evidence type="ECO:0000313" key="2">
    <source>
        <dbReference type="Proteomes" id="UP001066276"/>
    </source>
</evidence>
<gene>
    <name evidence="1" type="ORF">NDU88_003717</name>
</gene>
<evidence type="ECO:0000313" key="1">
    <source>
        <dbReference type="EMBL" id="KAJ1137305.1"/>
    </source>
</evidence>
<dbReference type="AlphaFoldDB" id="A0AAV7QDY3"/>
<keyword evidence="2" id="KW-1185">Reference proteome</keyword>
<dbReference type="Proteomes" id="UP001066276">
    <property type="component" value="Chromosome 6"/>
</dbReference>
<reference evidence="1" key="1">
    <citation type="journal article" date="2022" name="bioRxiv">
        <title>Sequencing and chromosome-scale assembly of the giantPleurodeles waltlgenome.</title>
        <authorList>
            <person name="Brown T."/>
            <person name="Elewa A."/>
            <person name="Iarovenko S."/>
            <person name="Subramanian E."/>
            <person name="Araus A.J."/>
            <person name="Petzold A."/>
            <person name="Susuki M."/>
            <person name="Suzuki K.-i.T."/>
            <person name="Hayashi T."/>
            <person name="Toyoda A."/>
            <person name="Oliveira C."/>
            <person name="Osipova E."/>
            <person name="Leigh N.D."/>
            <person name="Simon A."/>
            <person name="Yun M.H."/>
        </authorList>
    </citation>
    <scope>NUCLEOTIDE SEQUENCE</scope>
    <source>
        <strain evidence="1">20211129_DDA</strain>
        <tissue evidence="1">Liver</tissue>
    </source>
</reference>
<comment type="caution">
    <text evidence="1">The sequence shown here is derived from an EMBL/GenBank/DDBJ whole genome shotgun (WGS) entry which is preliminary data.</text>
</comment>
<proteinExistence type="predicted"/>
<organism evidence="1 2">
    <name type="scientific">Pleurodeles waltl</name>
    <name type="common">Iberian ribbed newt</name>
    <dbReference type="NCBI Taxonomy" id="8319"/>
    <lineage>
        <taxon>Eukaryota</taxon>
        <taxon>Metazoa</taxon>
        <taxon>Chordata</taxon>
        <taxon>Craniata</taxon>
        <taxon>Vertebrata</taxon>
        <taxon>Euteleostomi</taxon>
        <taxon>Amphibia</taxon>
        <taxon>Batrachia</taxon>
        <taxon>Caudata</taxon>
        <taxon>Salamandroidea</taxon>
        <taxon>Salamandridae</taxon>
        <taxon>Pleurodelinae</taxon>
        <taxon>Pleurodeles</taxon>
    </lineage>
</organism>
<protein>
    <submittedName>
        <fullName evidence="1">Uncharacterized protein</fullName>
    </submittedName>
</protein>
<accession>A0AAV7QDY3</accession>